<name>A0A382UA71_9ZZZZ</name>
<protein>
    <submittedName>
        <fullName evidence="2">Uncharacterized protein</fullName>
    </submittedName>
</protein>
<dbReference type="EMBL" id="UINC01142674">
    <property type="protein sequence ID" value="SVD31149.1"/>
    <property type="molecule type" value="Genomic_DNA"/>
</dbReference>
<evidence type="ECO:0000256" key="1">
    <source>
        <dbReference type="SAM" id="MobiDB-lite"/>
    </source>
</evidence>
<feature type="region of interest" description="Disordered" evidence="1">
    <location>
        <begin position="15"/>
        <end position="45"/>
    </location>
</feature>
<organism evidence="2">
    <name type="scientific">marine metagenome</name>
    <dbReference type="NCBI Taxonomy" id="408172"/>
    <lineage>
        <taxon>unclassified sequences</taxon>
        <taxon>metagenomes</taxon>
        <taxon>ecological metagenomes</taxon>
    </lineage>
</organism>
<reference evidence="2" key="1">
    <citation type="submission" date="2018-05" db="EMBL/GenBank/DDBJ databases">
        <authorList>
            <person name="Lanie J.A."/>
            <person name="Ng W.-L."/>
            <person name="Kazmierczak K.M."/>
            <person name="Andrzejewski T.M."/>
            <person name="Davidsen T.M."/>
            <person name="Wayne K.J."/>
            <person name="Tettelin H."/>
            <person name="Glass J.I."/>
            <person name="Rusch D."/>
            <person name="Podicherti R."/>
            <person name="Tsui H.-C.T."/>
            <person name="Winkler M.E."/>
        </authorList>
    </citation>
    <scope>NUCLEOTIDE SEQUENCE</scope>
</reference>
<feature type="non-terminal residue" evidence="2">
    <location>
        <position position="45"/>
    </location>
</feature>
<sequence>MNIYIFNQKIGTSKINHSGVKSLDPGGSPRRARNDFHPTVSGAGP</sequence>
<evidence type="ECO:0000313" key="2">
    <source>
        <dbReference type="EMBL" id="SVD31149.1"/>
    </source>
</evidence>
<proteinExistence type="predicted"/>
<accession>A0A382UA71</accession>
<dbReference type="AlphaFoldDB" id="A0A382UA71"/>
<gene>
    <name evidence="2" type="ORF">METZ01_LOCUS384003</name>
</gene>